<keyword evidence="4" id="KW-1185">Reference proteome</keyword>
<organism evidence="3 4">
    <name type="scientific">Candidatus Sulfurimonas baltica</name>
    <dbReference type="NCBI Taxonomy" id="2740404"/>
    <lineage>
        <taxon>Bacteria</taxon>
        <taxon>Pseudomonadati</taxon>
        <taxon>Campylobacterota</taxon>
        <taxon>Epsilonproteobacteria</taxon>
        <taxon>Campylobacterales</taxon>
        <taxon>Sulfurimonadaceae</taxon>
        <taxon>Sulfurimonas</taxon>
    </lineage>
</organism>
<dbReference type="PANTHER" id="PTHR46797">
    <property type="entry name" value="HTH-TYPE TRANSCRIPTIONAL REGULATOR"/>
    <property type="match status" value="1"/>
</dbReference>
<dbReference type="EMBL" id="CP054492">
    <property type="protein sequence ID" value="QOY52483.1"/>
    <property type="molecule type" value="Genomic_DNA"/>
</dbReference>
<dbReference type="GO" id="GO:0003677">
    <property type="term" value="F:DNA binding"/>
    <property type="evidence" value="ECO:0007669"/>
    <property type="project" value="UniProtKB-KW"/>
</dbReference>
<dbReference type="Proteomes" id="UP000593994">
    <property type="component" value="Chromosome"/>
</dbReference>
<dbReference type="CDD" id="cd00093">
    <property type="entry name" value="HTH_XRE"/>
    <property type="match status" value="2"/>
</dbReference>
<evidence type="ECO:0000313" key="3">
    <source>
        <dbReference type="EMBL" id="QOY52483.1"/>
    </source>
</evidence>
<name>A0A7S7RNI9_9BACT</name>
<keyword evidence="1" id="KW-0238">DNA-binding</keyword>
<dbReference type="Pfam" id="PF01381">
    <property type="entry name" value="HTH_3"/>
    <property type="match status" value="1"/>
</dbReference>
<dbReference type="InterPro" id="IPR010982">
    <property type="entry name" value="Lambda_DNA-bd_dom_sf"/>
</dbReference>
<gene>
    <name evidence="3" type="ORF">HUE88_01945</name>
</gene>
<sequence length="170" mass="19145">MSFEEFTYEFGTLIKQSRNTRGMSLQALALETGIVYDQIQKIESAKHGGVLINTYVKLLSGLKVSLSFTKNDSIRTKLIPVSNEVLIFIDEIFLGLSSDSSLQFLNMNYPLFMKHIGELLMQKRKGLNLTQKQLAKKANISNTTLVHIEGGEHSFRLATLHKIATVLNNR</sequence>
<protein>
    <submittedName>
        <fullName evidence="3">Helix-turn-helix transcriptional regulator</fullName>
    </submittedName>
</protein>
<feature type="domain" description="HTH cro/C1-type" evidence="2">
    <location>
        <begin position="120"/>
        <end position="168"/>
    </location>
</feature>
<dbReference type="GO" id="GO:0005829">
    <property type="term" value="C:cytosol"/>
    <property type="evidence" value="ECO:0007669"/>
    <property type="project" value="TreeGrafter"/>
</dbReference>
<evidence type="ECO:0000259" key="2">
    <source>
        <dbReference type="PROSITE" id="PS50943"/>
    </source>
</evidence>
<reference evidence="3 4" key="1">
    <citation type="submission" date="2020-05" db="EMBL/GenBank/DDBJ databases">
        <title>Sulfurimonas marisnigri, sp. nov., and Sulfurimonas baltica, sp. nov., manganese oxide reducing chemolithoautotrophs of the class Epsilonproteobacteria isolated from the pelagic redoxclines of the Black and Baltic Seas and emended description of the genus Sulfurimonas.</title>
        <authorList>
            <person name="Henkel J.V."/>
            <person name="Laudan C."/>
            <person name="Werner J."/>
            <person name="Neu T."/>
            <person name="Plewe S."/>
            <person name="Sproer C."/>
            <person name="Bunk B."/>
            <person name="Schulz-Vogt H.N."/>
        </authorList>
    </citation>
    <scope>NUCLEOTIDE SEQUENCE [LARGE SCALE GENOMIC DNA]</scope>
    <source>
        <strain evidence="3 4">GD2</strain>
    </source>
</reference>
<feature type="domain" description="HTH cro/C1-type" evidence="2">
    <location>
        <begin position="14"/>
        <end position="69"/>
    </location>
</feature>
<dbReference type="Gene3D" id="1.10.260.40">
    <property type="entry name" value="lambda repressor-like DNA-binding domains"/>
    <property type="match status" value="2"/>
</dbReference>
<dbReference type="PANTHER" id="PTHR46797:SF1">
    <property type="entry name" value="METHYLPHOSPHONATE SYNTHASE"/>
    <property type="match status" value="1"/>
</dbReference>
<dbReference type="PROSITE" id="PS50943">
    <property type="entry name" value="HTH_CROC1"/>
    <property type="match status" value="2"/>
</dbReference>
<evidence type="ECO:0000313" key="4">
    <source>
        <dbReference type="Proteomes" id="UP000593994"/>
    </source>
</evidence>
<dbReference type="GO" id="GO:0003700">
    <property type="term" value="F:DNA-binding transcription factor activity"/>
    <property type="evidence" value="ECO:0007669"/>
    <property type="project" value="TreeGrafter"/>
</dbReference>
<dbReference type="RefSeq" id="WP_194370560.1">
    <property type="nucleotide sequence ID" value="NZ_CP054492.1"/>
</dbReference>
<dbReference type="InterPro" id="IPR001387">
    <property type="entry name" value="Cro/C1-type_HTH"/>
</dbReference>
<proteinExistence type="predicted"/>
<accession>A0A7S7RNI9</accession>
<dbReference type="AlphaFoldDB" id="A0A7S7RNI9"/>
<dbReference type="InterPro" id="IPR050807">
    <property type="entry name" value="TransReg_Diox_bact_type"/>
</dbReference>
<dbReference type="SMART" id="SM00530">
    <property type="entry name" value="HTH_XRE"/>
    <property type="match status" value="2"/>
</dbReference>
<evidence type="ECO:0000256" key="1">
    <source>
        <dbReference type="ARBA" id="ARBA00023125"/>
    </source>
</evidence>
<dbReference type="SUPFAM" id="SSF47413">
    <property type="entry name" value="lambda repressor-like DNA-binding domains"/>
    <property type="match status" value="2"/>
</dbReference>
<dbReference type="KEGG" id="sbal:HUE88_01945"/>